<evidence type="ECO:0000313" key="2">
    <source>
        <dbReference type="EMBL" id="HII75306.1"/>
    </source>
</evidence>
<protein>
    <submittedName>
        <fullName evidence="2">Uncharacterized protein</fullName>
    </submittedName>
</protein>
<accession>A0A832WX91</accession>
<feature type="transmembrane region" description="Helical" evidence="1">
    <location>
        <begin position="353"/>
        <end position="375"/>
    </location>
</feature>
<feature type="transmembrane region" description="Helical" evidence="1">
    <location>
        <begin position="53"/>
        <end position="75"/>
    </location>
</feature>
<feature type="transmembrane region" description="Helical" evidence="1">
    <location>
        <begin position="265"/>
        <end position="282"/>
    </location>
</feature>
<feature type="transmembrane region" description="Helical" evidence="1">
    <location>
        <begin position="327"/>
        <end position="347"/>
    </location>
</feature>
<evidence type="ECO:0000256" key="1">
    <source>
        <dbReference type="SAM" id="Phobius"/>
    </source>
</evidence>
<dbReference type="Proteomes" id="UP000646844">
    <property type="component" value="Unassembled WGS sequence"/>
</dbReference>
<gene>
    <name evidence="2" type="ORF">HA332_13300</name>
</gene>
<reference evidence="2" key="1">
    <citation type="journal article" date="2020" name="bioRxiv">
        <title>A rank-normalized archaeal taxonomy based on genome phylogeny resolves widespread incomplete and uneven classifications.</title>
        <authorList>
            <person name="Rinke C."/>
            <person name="Chuvochina M."/>
            <person name="Mussig A.J."/>
            <person name="Chaumeil P.-A."/>
            <person name="Waite D.W."/>
            <person name="Whitman W.B."/>
            <person name="Parks D.H."/>
            <person name="Hugenholtz P."/>
        </authorList>
    </citation>
    <scope>NUCLEOTIDE SEQUENCE</scope>
    <source>
        <strain evidence="2">UBA8838</strain>
    </source>
</reference>
<dbReference type="OMA" id="LWFISAY"/>
<sequence length="444" mass="50948">MKLFKIAWLKIRSTYSLPLLIFSMLVLIFYIYIGVLEAEVTHLIPNNSFTLTSFKTTIIELIAIYLISYSIFPTSRVISKSDQDFLFMIPADEKELAIGIICSYLIINLLVVGVLIPFTAPILSFGSFALFLMFSILFSFIPILSLRLRTLYRVIFTILLLLWFISAYFNFPYSPLSMLDNYTYSYFILLGLTIVVIFFSLYKLNVYDLVRVNYQSTRSIKNPITFSPSSSPLITMLKKNINLIELGGRVSQATGGQYVIARVKIYYILIPIIALALLVYLFPTTSFLVFLTEFLILLNYAQASFINEPLWLDLSIMSPSKFARNYLVSKTLTLYILFIPLTISEILSRNISFAIASLEFPLTFIYLSSMLARFYPVPQSGTQVLNLRRLIFTIIGIIPVLVILFLSLVFPLFTFLIIAIVVSYFFLNERFWEKAFENAISSPY</sequence>
<feature type="transmembrane region" description="Helical" evidence="1">
    <location>
        <begin position="412"/>
        <end position="427"/>
    </location>
</feature>
<proteinExistence type="predicted"/>
<dbReference type="EMBL" id="DUJO01000059">
    <property type="protein sequence ID" value="HII75306.1"/>
    <property type="molecule type" value="Genomic_DNA"/>
</dbReference>
<dbReference type="RefSeq" id="WP_010980597.1">
    <property type="nucleotide sequence ID" value="NZ_BAABQO010000015.1"/>
</dbReference>
<feature type="transmembrane region" description="Helical" evidence="1">
    <location>
        <begin position="96"/>
        <end position="116"/>
    </location>
</feature>
<feature type="transmembrane region" description="Helical" evidence="1">
    <location>
        <begin position="12"/>
        <end position="33"/>
    </location>
</feature>
<dbReference type="GeneID" id="1460595"/>
<organism evidence="2 3">
    <name type="scientific">Sulfurisphaera tokodaii</name>
    <dbReference type="NCBI Taxonomy" id="111955"/>
    <lineage>
        <taxon>Archaea</taxon>
        <taxon>Thermoproteota</taxon>
        <taxon>Thermoprotei</taxon>
        <taxon>Sulfolobales</taxon>
        <taxon>Sulfolobaceae</taxon>
        <taxon>Sulfurisphaera</taxon>
    </lineage>
</organism>
<evidence type="ECO:0000313" key="3">
    <source>
        <dbReference type="Proteomes" id="UP000646844"/>
    </source>
</evidence>
<dbReference type="AlphaFoldDB" id="A0A832WX91"/>
<feature type="transmembrane region" description="Helical" evidence="1">
    <location>
        <begin position="122"/>
        <end position="144"/>
    </location>
</feature>
<keyword evidence="1" id="KW-0812">Transmembrane</keyword>
<feature type="transmembrane region" description="Helical" evidence="1">
    <location>
        <begin position="183"/>
        <end position="202"/>
    </location>
</feature>
<comment type="caution">
    <text evidence="2">The sequence shown here is derived from an EMBL/GenBank/DDBJ whole genome shotgun (WGS) entry which is preliminary data.</text>
</comment>
<feature type="transmembrane region" description="Helical" evidence="1">
    <location>
        <begin position="151"/>
        <end position="171"/>
    </location>
</feature>
<name>A0A832WX91_9CREN</name>
<keyword evidence="1" id="KW-0472">Membrane</keyword>
<keyword evidence="1" id="KW-1133">Transmembrane helix</keyword>